<dbReference type="GO" id="GO:0008023">
    <property type="term" value="C:transcription elongation factor complex"/>
    <property type="evidence" value="ECO:0007669"/>
    <property type="project" value="TreeGrafter"/>
</dbReference>
<keyword evidence="8" id="KW-0539">Nucleus</keyword>
<evidence type="ECO:0000256" key="7">
    <source>
        <dbReference type="ARBA" id="ARBA00022694"/>
    </source>
</evidence>
<comment type="pathway">
    <text evidence="3">tRNA modification; 5-methoxycarbonylmethyl-2-thiouridine-tRNA biosynthesis.</text>
</comment>
<proteinExistence type="inferred from homology"/>
<dbReference type="STRING" id="1051891.A0A0C3LV07"/>
<evidence type="ECO:0000256" key="8">
    <source>
        <dbReference type="ARBA" id="ARBA00023242"/>
    </source>
</evidence>
<comment type="similarity">
    <text evidence="4">Belongs to the ELP4 family.</text>
</comment>
<dbReference type="CDD" id="cd19494">
    <property type="entry name" value="Elp4"/>
    <property type="match status" value="1"/>
</dbReference>
<name>A0A0C3LV07_9AGAM</name>
<keyword evidence="6" id="KW-0963">Cytoplasm</keyword>
<evidence type="ECO:0000256" key="1">
    <source>
        <dbReference type="ARBA" id="ARBA00004123"/>
    </source>
</evidence>
<dbReference type="GO" id="GO:0033588">
    <property type="term" value="C:elongator holoenzyme complex"/>
    <property type="evidence" value="ECO:0007669"/>
    <property type="project" value="InterPro"/>
</dbReference>
<dbReference type="Pfam" id="PF05625">
    <property type="entry name" value="PAXNEB"/>
    <property type="match status" value="1"/>
</dbReference>
<dbReference type="InterPro" id="IPR027417">
    <property type="entry name" value="P-loop_NTPase"/>
</dbReference>
<accession>A0A0C3LV07</accession>
<protein>
    <recommendedName>
        <fullName evidence="5">Elongator complex protein 4</fullName>
    </recommendedName>
</protein>
<dbReference type="GO" id="GO:0002098">
    <property type="term" value="P:tRNA wobble uridine modification"/>
    <property type="evidence" value="ECO:0007669"/>
    <property type="project" value="InterPro"/>
</dbReference>
<dbReference type="InterPro" id="IPR008728">
    <property type="entry name" value="Elongator_complex_protein_4"/>
</dbReference>
<evidence type="ECO:0000313" key="9">
    <source>
        <dbReference type="EMBL" id="KIO25227.1"/>
    </source>
</evidence>
<dbReference type="Gene3D" id="3.40.50.300">
    <property type="entry name" value="P-loop containing nucleotide triphosphate hydrolases"/>
    <property type="match status" value="1"/>
</dbReference>
<evidence type="ECO:0000256" key="4">
    <source>
        <dbReference type="ARBA" id="ARBA00007573"/>
    </source>
</evidence>
<dbReference type="Proteomes" id="UP000054248">
    <property type="component" value="Unassembled WGS sequence"/>
</dbReference>
<organism evidence="9 10">
    <name type="scientific">Tulasnella calospora MUT 4182</name>
    <dbReference type="NCBI Taxonomy" id="1051891"/>
    <lineage>
        <taxon>Eukaryota</taxon>
        <taxon>Fungi</taxon>
        <taxon>Dikarya</taxon>
        <taxon>Basidiomycota</taxon>
        <taxon>Agaricomycotina</taxon>
        <taxon>Agaricomycetes</taxon>
        <taxon>Cantharellales</taxon>
        <taxon>Tulasnellaceae</taxon>
        <taxon>Tulasnella</taxon>
    </lineage>
</organism>
<gene>
    <name evidence="9" type="ORF">M407DRAFT_210937</name>
</gene>
<dbReference type="UniPathway" id="UPA00988"/>
<dbReference type="PANTHER" id="PTHR12896">
    <property type="entry name" value="PAX6 NEIGHBOR PROTEIN PAXNEB"/>
    <property type="match status" value="1"/>
</dbReference>
<evidence type="ECO:0000313" key="10">
    <source>
        <dbReference type="Proteomes" id="UP000054248"/>
    </source>
</evidence>
<evidence type="ECO:0000256" key="6">
    <source>
        <dbReference type="ARBA" id="ARBA00022490"/>
    </source>
</evidence>
<dbReference type="GO" id="GO:0005737">
    <property type="term" value="C:cytoplasm"/>
    <property type="evidence" value="ECO:0007669"/>
    <property type="project" value="UniProtKB-SubCell"/>
</dbReference>
<evidence type="ECO:0000256" key="5">
    <source>
        <dbReference type="ARBA" id="ARBA00020265"/>
    </source>
</evidence>
<dbReference type="HOGENOM" id="CLU_031345_1_0_1"/>
<reference evidence="9 10" key="1">
    <citation type="submission" date="2014-04" db="EMBL/GenBank/DDBJ databases">
        <authorList>
            <consortium name="DOE Joint Genome Institute"/>
            <person name="Kuo A."/>
            <person name="Girlanda M."/>
            <person name="Perotto S."/>
            <person name="Kohler A."/>
            <person name="Nagy L.G."/>
            <person name="Floudas D."/>
            <person name="Copeland A."/>
            <person name="Barry K.W."/>
            <person name="Cichocki N."/>
            <person name="Veneault-Fourrey C."/>
            <person name="LaButti K."/>
            <person name="Lindquist E.A."/>
            <person name="Lipzen A."/>
            <person name="Lundell T."/>
            <person name="Morin E."/>
            <person name="Murat C."/>
            <person name="Sun H."/>
            <person name="Tunlid A."/>
            <person name="Henrissat B."/>
            <person name="Grigoriev I.V."/>
            <person name="Hibbett D.S."/>
            <person name="Martin F."/>
            <person name="Nordberg H.P."/>
            <person name="Cantor M.N."/>
            <person name="Hua S.X."/>
        </authorList>
    </citation>
    <scope>NUCLEOTIDE SEQUENCE [LARGE SCALE GENOMIC DNA]</scope>
    <source>
        <strain evidence="9 10">MUT 4182</strain>
    </source>
</reference>
<dbReference type="PANTHER" id="PTHR12896:SF1">
    <property type="entry name" value="ELONGATOR COMPLEX PROTEIN 4"/>
    <property type="match status" value="1"/>
</dbReference>
<dbReference type="AlphaFoldDB" id="A0A0C3LV07"/>
<reference evidence="10" key="2">
    <citation type="submission" date="2015-01" db="EMBL/GenBank/DDBJ databases">
        <title>Evolutionary Origins and Diversification of the Mycorrhizal Mutualists.</title>
        <authorList>
            <consortium name="DOE Joint Genome Institute"/>
            <consortium name="Mycorrhizal Genomics Consortium"/>
            <person name="Kohler A."/>
            <person name="Kuo A."/>
            <person name="Nagy L.G."/>
            <person name="Floudas D."/>
            <person name="Copeland A."/>
            <person name="Barry K.W."/>
            <person name="Cichocki N."/>
            <person name="Veneault-Fourrey C."/>
            <person name="LaButti K."/>
            <person name="Lindquist E.A."/>
            <person name="Lipzen A."/>
            <person name="Lundell T."/>
            <person name="Morin E."/>
            <person name="Murat C."/>
            <person name="Riley R."/>
            <person name="Ohm R."/>
            <person name="Sun H."/>
            <person name="Tunlid A."/>
            <person name="Henrissat B."/>
            <person name="Grigoriev I.V."/>
            <person name="Hibbett D.S."/>
            <person name="Martin F."/>
        </authorList>
    </citation>
    <scope>NUCLEOTIDE SEQUENCE [LARGE SCALE GENOMIC DNA]</scope>
    <source>
        <strain evidence="10">MUT 4182</strain>
    </source>
</reference>
<dbReference type="EMBL" id="KN823046">
    <property type="protein sequence ID" value="KIO25227.1"/>
    <property type="molecule type" value="Genomic_DNA"/>
</dbReference>
<evidence type="ECO:0000256" key="3">
    <source>
        <dbReference type="ARBA" id="ARBA00005043"/>
    </source>
</evidence>
<keyword evidence="10" id="KW-1185">Reference proteome</keyword>
<sequence>MSSSFKRKAPATQPPPLGTRLNVASSVLELSTGVPSLDDVLGGGQPLGSILTILTPDRHSNWSELLQRYWIAQGIASGQQVCVVGEPSCSAKLVEGCMWLSPAEYGDSVKGAASEDEREPGADEEVKIAWRYEGMKKFQTTVRTAASRRDDYNHTFELTQKIPSGVTESALQSGQLQYLSARSKATTPPFDEILSQIKALIEAQYATVMRLAIPELGGLYWGDTTPEAILRFVYLLRGMVQSTQFSVLISMPPHLAQDVPAFDSRTVDAGWITKLGFLSDGCLSFSSFGDNPALLSAFPAYHGFVHVHRAPSVRSLVPPSHKLSVLRGLSSPSSHTEGGGENNLGFKCTRKRFVIETLHLDVEGGVSERRTAPPISATVHEHSESSLTSPATKAESAKVAVEAPAPAYDEATSPVTTTKPKKARKVVAFQSGGRDLYDF</sequence>
<keyword evidence="7" id="KW-0819">tRNA processing</keyword>
<comment type="subcellular location">
    <subcellularLocation>
        <location evidence="2">Cytoplasm</location>
    </subcellularLocation>
    <subcellularLocation>
        <location evidence="1">Nucleus</location>
    </subcellularLocation>
</comment>
<dbReference type="OrthoDB" id="289162at2759"/>
<evidence type="ECO:0000256" key="2">
    <source>
        <dbReference type="ARBA" id="ARBA00004496"/>
    </source>
</evidence>